<reference evidence="2 3" key="1">
    <citation type="journal article" date="2019" name="Nat. Ecol. Evol.">
        <title>Megaphylogeny resolves global patterns of mushroom evolution.</title>
        <authorList>
            <person name="Varga T."/>
            <person name="Krizsan K."/>
            <person name="Foldi C."/>
            <person name="Dima B."/>
            <person name="Sanchez-Garcia M."/>
            <person name="Sanchez-Ramirez S."/>
            <person name="Szollosi G.J."/>
            <person name="Szarkandi J.G."/>
            <person name="Papp V."/>
            <person name="Albert L."/>
            <person name="Andreopoulos W."/>
            <person name="Angelini C."/>
            <person name="Antonin V."/>
            <person name="Barry K.W."/>
            <person name="Bougher N.L."/>
            <person name="Buchanan P."/>
            <person name="Buyck B."/>
            <person name="Bense V."/>
            <person name="Catcheside P."/>
            <person name="Chovatia M."/>
            <person name="Cooper J."/>
            <person name="Damon W."/>
            <person name="Desjardin D."/>
            <person name="Finy P."/>
            <person name="Geml J."/>
            <person name="Haridas S."/>
            <person name="Hughes K."/>
            <person name="Justo A."/>
            <person name="Karasinski D."/>
            <person name="Kautmanova I."/>
            <person name="Kiss B."/>
            <person name="Kocsube S."/>
            <person name="Kotiranta H."/>
            <person name="LaButti K.M."/>
            <person name="Lechner B.E."/>
            <person name="Liimatainen K."/>
            <person name="Lipzen A."/>
            <person name="Lukacs Z."/>
            <person name="Mihaltcheva S."/>
            <person name="Morgado L.N."/>
            <person name="Niskanen T."/>
            <person name="Noordeloos M.E."/>
            <person name="Ohm R.A."/>
            <person name="Ortiz-Santana B."/>
            <person name="Ovrebo C."/>
            <person name="Racz N."/>
            <person name="Riley R."/>
            <person name="Savchenko A."/>
            <person name="Shiryaev A."/>
            <person name="Soop K."/>
            <person name="Spirin V."/>
            <person name="Szebenyi C."/>
            <person name="Tomsovsky M."/>
            <person name="Tulloss R.E."/>
            <person name="Uehling J."/>
            <person name="Grigoriev I.V."/>
            <person name="Vagvolgyi C."/>
            <person name="Papp T."/>
            <person name="Martin F.M."/>
            <person name="Miettinen O."/>
            <person name="Hibbett D.S."/>
            <person name="Nagy L.G."/>
        </authorList>
    </citation>
    <scope>NUCLEOTIDE SEQUENCE [LARGE SCALE GENOMIC DNA]</scope>
    <source>
        <strain evidence="2 3">CBS 962.96</strain>
    </source>
</reference>
<dbReference type="EMBL" id="ML179905">
    <property type="protein sequence ID" value="THU80428.1"/>
    <property type="molecule type" value="Genomic_DNA"/>
</dbReference>
<accession>A0A4S8KXX5</accession>
<feature type="signal peptide" evidence="1">
    <location>
        <begin position="1"/>
        <end position="16"/>
    </location>
</feature>
<protein>
    <recommendedName>
        <fullName evidence="4">hAT-like transposase RNase-H fold domain-containing protein</fullName>
    </recommendedName>
</protein>
<dbReference type="SUPFAM" id="SSF53098">
    <property type="entry name" value="Ribonuclease H-like"/>
    <property type="match status" value="1"/>
</dbReference>
<keyword evidence="1" id="KW-0732">Signal</keyword>
<organism evidence="2 3">
    <name type="scientific">Dendrothele bispora (strain CBS 962.96)</name>
    <dbReference type="NCBI Taxonomy" id="1314807"/>
    <lineage>
        <taxon>Eukaryota</taxon>
        <taxon>Fungi</taxon>
        <taxon>Dikarya</taxon>
        <taxon>Basidiomycota</taxon>
        <taxon>Agaricomycotina</taxon>
        <taxon>Agaricomycetes</taxon>
        <taxon>Agaricomycetidae</taxon>
        <taxon>Agaricales</taxon>
        <taxon>Agaricales incertae sedis</taxon>
        <taxon>Dendrothele</taxon>
    </lineage>
</organism>
<feature type="chain" id="PRO_5020827504" description="hAT-like transposase RNase-H fold domain-containing protein" evidence="1">
    <location>
        <begin position="17"/>
        <end position="146"/>
    </location>
</feature>
<proteinExistence type="predicted"/>
<keyword evidence="3" id="KW-1185">Reference proteome</keyword>
<dbReference type="OrthoDB" id="3359487at2759"/>
<evidence type="ECO:0000256" key="1">
    <source>
        <dbReference type="SAM" id="SignalP"/>
    </source>
</evidence>
<dbReference type="Proteomes" id="UP000297245">
    <property type="component" value="Unassembled WGS sequence"/>
</dbReference>
<gene>
    <name evidence="2" type="ORF">K435DRAFT_695700</name>
</gene>
<name>A0A4S8KXX5_DENBC</name>
<sequence length="146" mass="16738">MLLLNFIAQWFKIATARVSASSRPLLHTVIPLIDTLTDGLLQICKDWSKSSLTRAAAAKSIALLNKYYSKTDDSLMYRVAMVMHPLYRLKYFRDANWEQDWIKTAEDTTRKFFEEHYLCNVEVDLAPAPSRAMGVCLSCTICFAFD</sequence>
<evidence type="ECO:0000313" key="3">
    <source>
        <dbReference type="Proteomes" id="UP000297245"/>
    </source>
</evidence>
<evidence type="ECO:0000313" key="2">
    <source>
        <dbReference type="EMBL" id="THU80428.1"/>
    </source>
</evidence>
<dbReference type="InterPro" id="IPR012337">
    <property type="entry name" value="RNaseH-like_sf"/>
</dbReference>
<dbReference type="AlphaFoldDB" id="A0A4S8KXX5"/>
<evidence type="ECO:0008006" key="4">
    <source>
        <dbReference type="Google" id="ProtNLM"/>
    </source>
</evidence>